<dbReference type="Proteomes" id="UP000254107">
    <property type="component" value="Unassembled WGS sequence"/>
</dbReference>
<reference evidence="1 2" key="1">
    <citation type="submission" date="2018-06" db="EMBL/GenBank/DDBJ databases">
        <authorList>
            <consortium name="Pathogen Informatics"/>
            <person name="Doyle S."/>
        </authorList>
    </citation>
    <scope>NUCLEOTIDE SEQUENCE [LARGE SCALE GENOMIC DNA]</scope>
    <source>
        <strain evidence="1 2">NCTC7911</strain>
    </source>
</reference>
<name>A0A378UBS6_MORLA</name>
<sequence>MLNESGVFMIEGVDIHNYYDSDYYGMSAYIFRYTNHGKNFLFTLPGCYLKKF</sequence>
<evidence type="ECO:0000313" key="1">
    <source>
        <dbReference type="EMBL" id="STZ74828.1"/>
    </source>
</evidence>
<protein>
    <submittedName>
        <fullName evidence="1">Uncharacterized protein</fullName>
    </submittedName>
</protein>
<dbReference type="EMBL" id="UGQC01000004">
    <property type="protein sequence ID" value="STZ74828.1"/>
    <property type="molecule type" value="Genomic_DNA"/>
</dbReference>
<organism evidence="1 2">
    <name type="scientific">Moraxella lacunata</name>
    <dbReference type="NCBI Taxonomy" id="477"/>
    <lineage>
        <taxon>Bacteria</taxon>
        <taxon>Pseudomonadati</taxon>
        <taxon>Pseudomonadota</taxon>
        <taxon>Gammaproteobacteria</taxon>
        <taxon>Moraxellales</taxon>
        <taxon>Moraxellaceae</taxon>
        <taxon>Moraxella</taxon>
    </lineage>
</organism>
<evidence type="ECO:0000313" key="2">
    <source>
        <dbReference type="Proteomes" id="UP000254107"/>
    </source>
</evidence>
<proteinExistence type="predicted"/>
<accession>A0A378UBS6</accession>
<gene>
    <name evidence="1" type="ORF">NCTC7911_03009</name>
</gene>
<dbReference type="AlphaFoldDB" id="A0A378UBS6"/>
<keyword evidence="2" id="KW-1185">Reference proteome</keyword>